<dbReference type="VEuPathDB" id="PlasmoDB:PmUG01_07049300"/>
<dbReference type="EMBL" id="LT594628">
    <property type="protein sequence ID" value="SBT88028.1"/>
    <property type="molecule type" value="Genomic_DNA"/>
</dbReference>
<accession>A0A1D3JN64</accession>
<organism evidence="1 2">
    <name type="scientific">Plasmodium malariae</name>
    <dbReference type="NCBI Taxonomy" id="5858"/>
    <lineage>
        <taxon>Eukaryota</taxon>
        <taxon>Sar</taxon>
        <taxon>Alveolata</taxon>
        <taxon>Apicomplexa</taxon>
        <taxon>Aconoidasida</taxon>
        <taxon>Haemosporida</taxon>
        <taxon>Plasmodiidae</taxon>
        <taxon>Plasmodium</taxon>
        <taxon>Plasmodium (Plasmodium)</taxon>
    </lineage>
</organism>
<dbReference type="GeneID" id="39868053"/>
<keyword evidence="2" id="KW-1185">Reference proteome</keyword>
<protein>
    <submittedName>
        <fullName evidence="1">Fam-l protein</fullName>
    </submittedName>
</protein>
<dbReference type="AlphaFoldDB" id="A0A1D3JN64"/>
<evidence type="ECO:0000313" key="2">
    <source>
        <dbReference type="Proteomes" id="UP000219813"/>
    </source>
</evidence>
<evidence type="ECO:0000313" key="1">
    <source>
        <dbReference type="EMBL" id="SBT88028.1"/>
    </source>
</evidence>
<dbReference type="Proteomes" id="UP000219813">
    <property type="component" value="Chromosome 7"/>
</dbReference>
<dbReference type="RefSeq" id="XP_028860955.1">
    <property type="nucleotide sequence ID" value="XM_029004248.1"/>
</dbReference>
<dbReference type="KEGG" id="pmal:PMUG01_07049300"/>
<reference evidence="1 2" key="1">
    <citation type="submission" date="2016-06" db="EMBL/GenBank/DDBJ databases">
        <authorList>
            <consortium name="Pathogen Informatics"/>
        </authorList>
    </citation>
    <scope>NUCLEOTIDE SEQUENCE [LARGE SCALE GENOMIC DNA]</scope>
</reference>
<dbReference type="InterPro" id="IPR022139">
    <property type="entry name" value="Fam-L/Fam-M-like_plasmodium"/>
</dbReference>
<dbReference type="OrthoDB" id="10669034at2759"/>
<sequence length="275" mass="32623">MMEQKNMLLFIKISTIIFLLWICKFCNDLKSLNKNLDEKCNLCRKINIRNYRLLAKYKQDSDSCIENFKREIQHNDVKQNKCLSNNKKGPNRNRRQLCKSSLYIQEYDKNVKKNKCAIPKTKKYSNFEEKIFKELDYKDYLYKIKIIEDKEYKKLSRKKRRIRSALILLFFLVLIVPILDLSLEKFTKGGLLGLLGLLYPSSSQGKALGENIEGHLFTLLSATGMNKIKVIFASPILLYCVPFLIFVVIFILGMIYYYKKVIKYENMKFRKRLNR</sequence>
<proteinExistence type="predicted"/>
<gene>
    <name evidence="1" type="primary">PmUG01_07049300</name>
    <name evidence="1" type="ORF">PMUG01_07049300</name>
</gene>
<name>A0A1D3JN64_PLAMA</name>
<dbReference type="Pfam" id="PF12420">
    <property type="entry name" value="DUF3671"/>
    <property type="match status" value="1"/>
</dbReference>